<accession>A0AA86LVM5</accession>
<sequence length="70" mass="7546">MRFEGHGVVWDPKANKALCRFEGGFIETTDKRIIDGLKKAGYKGTKSTGTAAKDAAEEAADEDVTEVNEA</sequence>
<reference evidence="2 3" key="1">
    <citation type="submission" date="2017-07" db="EMBL/GenBank/DDBJ databases">
        <title>Isolation and development of strain Bacillus megaterium SR7 for enhanced growth and metabolite production under supercritical carbon dioxide.</title>
        <authorList>
            <person name="Freedman A.J.E."/>
            <person name="Peet K.C."/>
            <person name="Boock J.T."/>
            <person name="Penn K."/>
            <person name="Prather K.L.J."/>
            <person name="Thompson J.R."/>
        </authorList>
    </citation>
    <scope>NUCLEOTIDE SEQUENCE [LARGE SCALE GENOMIC DNA]</scope>
    <source>
        <strain evidence="2 3">SR7</strain>
    </source>
</reference>
<gene>
    <name evidence="2" type="ORF">CIB87_10695</name>
</gene>
<evidence type="ECO:0000313" key="3">
    <source>
        <dbReference type="Proteomes" id="UP000253834"/>
    </source>
</evidence>
<evidence type="ECO:0000313" key="2">
    <source>
        <dbReference type="EMBL" id="AXI29456.1"/>
    </source>
</evidence>
<evidence type="ECO:0000256" key="1">
    <source>
        <dbReference type="SAM" id="MobiDB-lite"/>
    </source>
</evidence>
<dbReference type="RefSeq" id="WP_114895473.1">
    <property type="nucleotide sequence ID" value="NZ_CP022674.1"/>
</dbReference>
<name>A0AA86LVM5_PRIMG</name>
<dbReference type="AlphaFoldDB" id="A0AA86LVM5"/>
<protein>
    <submittedName>
        <fullName evidence="2">Uncharacterized protein</fullName>
    </submittedName>
</protein>
<proteinExistence type="predicted"/>
<feature type="region of interest" description="Disordered" evidence="1">
    <location>
        <begin position="44"/>
        <end position="70"/>
    </location>
</feature>
<organism evidence="2 3">
    <name type="scientific">Priestia megaterium</name>
    <name type="common">Bacillus megaterium</name>
    <dbReference type="NCBI Taxonomy" id="1404"/>
    <lineage>
        <taxon>Bacteria</taxon>
        <taxon>Bacillati</taxon>
        <taxon>Bacillota</taxon>
        <taxon>Bacilli</taxon>
        <taxon>Bacillales</taxon>
        <taxon>Bacillaceae</taxon>
        <taxon>Priestia</taxon>
    </lineage>
</organism>
<feature type="compositionally biased region" description="Acidic residues" evidence="1">
    <location>
        <begin position="57"/>
        <end position="70"/>
    </location>
</feature>
<dbReference type="EMBL" id="CP022674">
    <property type="protein sequence ID" value="AXI29456.1"/>
    <property type="molecule type" value="Genomic_DNA"/>
</dbReference>
<dbReference type="Proteomes" id="UP000253834">
    <property type="component" value="Chromosome"/>
</dbReference>